<dbReference type="InterPro" id="IPR000515">
    <property type="entry name" value="MetI-like"/>
</dbReference>
<reference evidence="9" key="2">
    <citation type="submission" date="2020-09" db="EMBL/GenBank/DDBJ databases">
        <authorList>
            <person name="Sun Q."/>
            <person name="Ohkuma M."/>
        </authorList>
    </citation>
    <scope>NUCLEOTIDE SEQUENCE</scope>
    <source>
        <strain evidence="9">JCM 3086</strain>
    </source>
</reference>
<dbReference type="InterPro" id="IPR035906">
    <property type="entry name" value="MetI-like_sf"/>
</dbReference>
<evidence type="ECO:0000256" key="5">
    <source>
        <dbReference type="ARBA" id="ARBA00022989"/>
    </source>
</evidence>
<keyword evidence="2 7" id="KW-0813">Transport</keyword>
<evidence type="ECO:0000259" key="8">
    <source>
        <dbReference type="PROSITE" id="PS50928"/>
    </source>
</evidence>
<comment type="caution">
    <text evidence="9">The sequence shown here is derived from an EMBL/GenBank/DDBJ whole genome shotgun (WGS) entry which is preliminary data.</text>
</comment>
<feature type="transmembrane region" description="Helical" evidence="7">
    <location>
        <begin position="47"/>
        <end position="72"/>
    </location>
</feature>
<dbReference type="AlphaFoldDB" id="A0A917UL91"/>
<proteinExistence type="inferred from homology"/>
<keyword evidence="3" id="KW-1003">Cell membrane</keyword>
<evidence type="ECO:0000256" key="4">
    <source>
        <dbReference type="ARBA" id="ARBA00022692"/>
    </source>
</evidence>
<feature type="domain" description="ABC transmembrane type-1" evidence="8">
    <location>
        <begin position="48"/>
        <end position="244"/>
    </location>
</feature>
<organism evidence="9 10">
    <name type="scientific">Streptomyces brasiliensis</name>
    <dbReference type="NCBI Taxonomy" id="1954"/>
    <lineage>
        <taxon>Bacteria</taxon>
        <taxon>Bacillati</taxon>
        <taxon>Actinomycetota</taxon>
        <taxon>Actinomycetes</taxon>
        <taxon>Kitasatosporales</taxon>
        <taxon>Streptomycetaceae</taxon>
        <taxon>Streptomyces</taxon>
    </lineage>
</organism>
<dbReference type="PANTHER" id="PTHR32243:SF18">
    <property type="entry name" value="INNER MEMBRANE ABC TRANSPORTER PERMEASE PROTEIN YCJP"/>
    <property type="match status" value="1"/>
</dbReference>
<dbReference type="PANTHER" id="PTHR32243">
    <property type="entry name" value="MALTOSE TRANSPORT SYSTEM PERMEASE-RELATED"/>
    <property type="match status" value="1"/>
</dbReference>
<dbReference type="EMBL" id="BMQA01000088">
    <property type="protein sequence ID" value="GGJ65798.1"/>
    <property type="molecule type" value="Genomic_DNA"/>
</dbReference>
<feature type="transmembrane region" description="Helical" evidence="7">
    <location>
        <begin position="166"/>
        <end position="188"/>
    </location>
</feature>
<evidence type="ECO:0000256" key="7">
    <source>
        <dbReference type="RuleBase" id="RU363032"/>
    </source>
</evidence>
<comment type="similarity">
    <text evidence="7">Belongs to the binding-protein-dependent transport system permease family.</text>
</comment>
<keyword evidence="5 7" id="KW-1133">Transmembrane helix</keyword>
<name>A0A917UL91_9ACTN</name>
<sequence length="258" mass="28397">MLLPLYVMAESSLKPMRDVGRSFVWWPSHLTLRPYVDMWHTVPLATYFVNSLVVSVCAAAASVVVALFAAYAVSRYRFAGRRTFLGAMLFTQMLPGIFFLLPLYVIYVNIYRQFGVQLFATRIGLVVTYLTFSLPFAVWLLAGYLDSIPRELDEAAMVDGAGPLGVLFRVIVPVAAPGLAAVSVYTFMTAWGEVLFASVLTDERTRTLAVGLRAYASQSDVFWNQVMAASLLVSLPVVVGFLALQRFLVQGLTAGAIQ</sequence>
<feature type="transmembrane region" description="Helical" evidence="7">
    <location>
        <begin position="222"/>
        <end position="244"/>
    </location>
</feature>
<dbReference type="Proteomes" id="UP000657574">
    <property type="component" value="Unassembled WGS sequence"/>
</dbReference>
<comment type="subcellular location">
    <subcellularLocation>
        <location evidence="1 7">Cell membrane</location>
        <topology evidence="1 7">Multi-pass membrane protein</topology>
    </subcellularLocation>
</comment>
<dbReference type="GO" id="GO:0055085">
    <property type="term" value="P:transmembrane transport"/>
    <property type="evidence" value="ECO:0007669"/>
    <property type="project" value="InterPro"/>
</dbReference>
<evidence type="ECO:0000256" key="2">
    <source>
        <dbReference type="ARBA" id="ARBA00022448"/>
    </source>
</evidence>
<evidence type="ECO:0000313" key="9">
    <source>
        <dbReference type="EMBL" id="GGJ65798.1"/>
    </source>
</evidence>
<evidence type="ECO:0000256" key="3">
    <source>
        <dbReference type="ARBA" id="ARBA00022475"/>
    </source>
</evidence>
<dbReference type="GO" id="GO:0005886">
    <property type="term" value="C:plasma membrane"/>
    <property type="evidence" value="ECO:0007669"/>
    <property type="project" value="UniProtKB-SubCell"/>
</dbReference>
<feature type="transmembrane region" description="Helical" evidence="7">
    <location>
        <begin position="119"/>
        <end position="145"/>
    </location>
</feature>
<evidence type="ECO:0000313" key="10">
    <source>
        <dbReference type="Proteomes" id="UP000657574"/>
    </source>
</evidence>
<evidence type="ECO:0000256" key="1">
    <source>
        <dbReference type="ARBA" id="ARBA00004651"/>
    </source>
</evidence>
<dbReference type="SUPFAM" id="SSF161098">
    <property type="entry name" value="MetI-like"/>
    <property type="match status" value="1"/>
</dbReference>
<dbReference type="Gene3D" id="1.10.3720.10">
    <property type="entry name" value="MetI-like"/>
    <property type="match status" value="1"/>
</dbReference>
<keyword evidence="4 7" id="KW-0812">Transmembrane</keyword>
<feature type="transmembrane region" description="Helical" evidence="7">
    <location>
        <begin position="84"/>
        <end position="107"/>
    </location>
</feature>
<accession>A0A917UL91</accession>
<dbReference type="PROSITE" id="PS50928">
    <property type="entry name" value="ABC_TM1"/>
    <property type="match status" value="1"/>
</dbReference>
<keyword evidence="6 7" id="KW-0472">Membrane</keyword>
<dbReference type="InterPro" id="IPR050901">
    <property type="entry name" value="BP-dep_ABC_trans_perm"/>
</dbReference>
<keyword evidence="10" id="KW-1185">Reference proteome</keyword>
<protein>
    <submittedName>
        <fullName evidence="9">ABC transporter permease</fullName>
    </submittedName>
</protein>
<gene>
    <name evidence="9" type="ORF">GCM10010121_090640</name>
</gene>
<evidence type="ECO:0000256" key="6">
    <source>
        <dbReference type="ARBA" id="ARBA00023136"/>
    </source>
</evidence>
<reference evidence="9" key="1">
    <citation type="journal article" date="2014" name="Int. J. Syst. Evol. Microbiol.">
        <title>Complete genome sequence of Corynebacterium casei LMG S-19264T (=DSM 44701T), isolated from a smear-ripened cheese.</title>
        <authorList>
            <consortium name="US DOE Joint Genome Institute (JGI-PGF)"/>
            <person name="Walter F."/>
            <person name="Albersmeier A."/>
            <person name="Kalinowski J."/>
            <person name="Ruckert C."/>
        </authorList>
    </citation>
    <scope>NUCLEOTIDE SEQUENCE</scope>
    <source>
        <strain evidence="9">JCM 3086</strain>
    </source>
</reference>
<dbReference type="CDD" id="cd06261">
    <property type="entry name" value="TM_PBP2"/>
    <property type="match status" value="1"/>
</dbReference>
<dbReference type="Pfam" id="PF00528">
    <property type="entry name" value="BPD_transp_1"/>
    <property type="match status" value="1"/>
</dbReference>